<evidence type="ECO:0000256" key="1">
    <source>
        <dbReference type="ARBA" id="ARBA00022729"/>
    </source>
</evidence>
<evidence type="ECO:0000313" key="3">
    <source>
        <dbReference type="EMBL" id="KAK7790976.1"/>
    </source>
</evidence>
<dbReference type="Proteomes" id="UP001378592">
    <property type="component" value="Unassembled WGS sequence"/>
</dbReference>
<dbReference type="AlphaFoldDB" id="A0AAN9V9T1"/>
<dbReference type="InterPro" id="IPR036846">
    <property type="entry name" value="GM2-AP_sf"/>
</dbReference>
<accession>A0AAN9V9T1</accession>
<evidence type="ECO:0000313" key="4">
    <source>
        <dbReference type="Proteomes" id="UP001378592"/>
    </source>
</evidence>
<dbReference type="EMBL" id="JAZDUA010000573">
    <property type="protein sequence ID" value="KAK7790976.1"/>
    <property type="molecule type" value="Genomic_DNA"/>
</dbReference>
<keyword evidence="4" id="KW-1185">Reference proteome</keyword>
<name>A0AAN9V9T1_9ORTH</name>
<gene>
    <name evidence="3" type="ORF">R5R35_005211</name>
</gene>
<comment type="caution">
    <text evidence="3">The sequence shown here is derived from an EMBL/GenBank/DDBJ whole genome shotgun (WGS) entry which is preliminary data.</text>
</comment>
<feature type="signal peptide" evidence="2">
    <location>
        <begin position="1"/>
        <end position="25"/>
    </location>
</feature>
<feature type="chain" id="PRO_5042890556" evidence="2">
    <location>
        <begin position="26"/>
        <end position="201"/>
    </location>
</feature>
<protein>
    <submittedName>
        <fullName evidence="3">Uncharacterized protein</fullName>
    </submittedName>
</protein>
<keyword evidence="1 2" id="KW-0732">Signal</keyword>
<proteinExistence type="predicted"/>
<organism evidence="3 4">
    <name type="scientific">Gryllus longicercus</name>
    <dbReference type="NCBI Taxonomy" id="2509291"/>
    <lineage>
        <taxon>Eukaryota</taxon>
        <taxon>Metazoa</taxon>
        <taxon>Ecdysozoa</taxon>
        <taxon>Arthropoda</taxon>
        <taxon>Hexapoda</taxon>
        <taxon>Insecta</taxon>
        <taxon>Pterygota</taxon>
        <taxon>Neoptera</taxon>
        <taxon>Polyneoptera</taxon>
        <taxon>Orthoptera</taxon>
        <taxon>Ensifera</taxon>
        <taxon>Gryllidea</taxon>
        <taxon>Grylloidea</taxon>
        <taxon>Gryllidae</taxon>
        <taxon>Gryllinae</taxon>
        <taxon>Gryllus</taxon>
    </lineage>
</organism>
<reference evidence="3 4" key="1">
    <citation type="submission" date="2024-03" db="EMBL/GenBank/DDBJ databases">
        <title>The genome assembly and annotation of the cricket Gryllus longicercus Weissman &amp; Gray.</title>
        <authorList>
            <person name="Szrajer S."/>
            <person name="Gray D."/>
            <person name="Ylla G."/>
        </authorList>
    </citation>
    <scope>NUCLEOTIDE SEQUENCE [LARGE SCALE GENOMIC DNA]</scope>
    <source>
        <strain evidence="3">DAG 2021-001</strain>
        <tissue evidence="3">Whole body minus gut</tissue>
    </source>
</reference>
<sequence length="201" mass="22915">MKMHFLLNLVIFVVMTCLLLHSVLSTMRSGEYKYAEMTSLEPCEDSYENDTWPLSYTFTKNDNDEFVVYFNITLSEDIGENTGINISAQRWFTGSGWKTYYPFDDTNVCENAFIQFPEFTYDMMESIGLPTDKENIENNCPIPAGSYISTPLKLKYHFSKFPELPYGESRLICEITSGGKKKLCLIFVGNVVPEGNGNPFG</sequence>
<evidence type="ECO:0000256" key="2">
    <source>
        <dbReference type="SAM" id="SignalP"/>
    </source>
</evidence>
<dbReference type="Gene3D" id="2.70.220.10">
    <property type="entry name" value="Ganglioside GM2 activator"/>
    <property type="match status" value="1"/>
</dbReference>